<keyword evidence="6" id="KW-0044">Antibiotic</keyword>
<dbReference type="STRING" id="9986.ENSOCUP00000013191"/>
<proteinExistence type="inferred from homology"/>
<evidence type="ECO:0000256" key="1">
    <source>
        <dbReference type="ARBA" id="ARBA00004613"/>
    </source>
</evidence>
<evidence type="ECO:0000313" key="9">
    <source>
        <dbReference type="Proteomes" id="UP000001811"/>
    </source>
</evidence>
<comment type="similarity">
    <text evidence="2 6">Belongs to the beta-defensin family.</text>
</comment>
<dbReference type="Proteomes" id="UP000001811">
    <property type="component" value="Unplaced"/>
</dbReference>
<keyword evidence="6" id="KW-0211">Defensin</keyword>
<feature type="domain" description="Beta-defensin" evidence="7">
    <location>
        <begin position="32"/>
        <end position="61"/>
    </location>
</feature>
<sequence length="115" mass="12835">PSKTPLATVYGTINHSDLFCCLVRSKLEVDGICGYGTARCRKKCKKMEYRIERCPNSYACCLKKWNDGSVKPHITGPGVNNSRSPMPFFPRALHPKRDGCSYPTKSFGLHNAKPV</sequence>
<reference evidence="8" key="2">
    <citation type="submission" date="2025-08" db="UniProtKB">
        <authorList>
            <consortium name="Ensembl"/>
        </authorList>
    </citation>
    <scope>IDENTIFICATION</scope>
    <source>
        <strain evidence="8">Thorbecke</strain>
    </source>
</reference>
<evidence type="ECO:0000256" key="4">
    <source>
        <dbReference type="ARBA" id="ARBA00022729"/>
    </source>
</evidence>
<keyword evidence="3 6" id="KW-0964">Secreted</keyword>
<dbReference type="Pfam" id="PF13841">
    <property type="entry name" value="Defensin_beta_2"/>
    <property type="match status" value="1"/>
</dbReference>
<dbReference type="InterPro" id="IPR025933">
    <property type="entry name" value="Beta_defensin_dom"/>
</dbReference>
<dbReference type="InParanoid" id="G1T992"/>
<evidence type="ECO:0000256" key="2">
    <source>
        <dbReference type="ARBA" id="ARBA00007371"/>
    </source>
</evidence>
<name>G1T992_RABIT</name>
<keyword evidence="4" id="KW-0732">Signal</keyword>
<keyword evidence="9" id="KW-1185">Reference proteome</keyword>
<protein>
    <recommendedName>
        <fullName evidence="6">Beta-defensin</fullName>
    </recommendedName>
</protein>
<accession>G1T992</accession>
<dbReference type="SMR" id="G1T992"/>
<keyword evidence="6" id="KW-0929">Antimicrobial</keyword>
<dbReference type="HOGENOM" id="CLU_2728969_0_0_1"/>
<evidence type="ECO:0000256" key="6">
    <source>
        <dbReference type="RuleBase" id="RU231113"/>
    </source>
</evidence>
<keyword evidence="5" id="KW-1015">Disulfide bond</keyword>
<dbReference type="GO" id="GO:0042742">
    <property type="term" value="P:defense response to bacterium"/>
    <property type="evidence" value="ECO:0007669"/>
    <property type="project" value="UniProtKB-UniRule"/>
</dbReference>
<evidence type="ECO:0000313" key="8">
    <source>
        <dbReference type="Ensembl" id="ENSOCUP00000013191.3"/>
    </source>
</evidence>
<evidence type="ECO:0000256" key="5">
    <source>
        <dbReference type="ARBA" id="ARBA00023157"/>
    </source>
</evidence>
<dbReference type="Ensembl" id="ENSOCUT00000015355.3">
    <property type="protein sequence ID" value="ENSOCUP00000013191.3"/>
    <property type="gene ID" value="ENSOCUG00000015359.3"/>
</dbReference>
<evidence type="ECO:0000256" key="3">
    <source>
        <dbReference type="ARBA" id="ARBA00022525"/>
    </source>
</evidence>
<comment type="function">
    <text evidence="6">Has antibacterial activity.</text>
</comment>
<dbReference type="GO" id="GO:0045087">
    <property type="term" value="P:innate immune response"/>
    <property type="evidence" value="ECO:0007669"/>
    <property type="project" value="InterPro"/>
</dbReference>
<reference evidence="8 9" key="1">
    <citation type="journal article" date="2011" name="Nature">
        <title>A high-resolution map of human evolutionary constraint using 29 mammals.</title>
        <authorList>
            <person name="Lindblad-Toh K."/>
            <person name="Garber M."/>
            <person name="Zuk O."/>
            <person name="Lin M.F."/>
            <person name="Parker B.J."/>
            <person name="Washietl S."/>
            <person name="Kheradpour P."/>
            <person name="Ernst J."/>
            <person name="Jordan G."/>
            <person name="Mauceli E."/>
            <person name="Ward L.D."/>
            <person name="Lowe C.B."/>
            <person name="Holloway A.K."/>
            <person name="Clamp M."/>
            <person name="Gnerre S."/>
            <person name="Alfoldi J."/>
            <person name="Beal K."/>
            <person name="Chang J."/>
            <person name="Clawson H."/>
            <person name="Cuff J."/>
            <person name="Di Palma F."/>
            <person name="Fitzgerald S."/>
            <person name="Flicek P."/>
            <person name="Guttman M."/>
            <person name="Hubisz M.J."/>
            <person name="Jaffe D.B."/>
            <person name="Jungreis I."/>
            <person name="Kent W.J."/>
            <person name="Kostka D."/>
            <person name="Lara M."/>
            <person name="Martins A.L."/>
            <person name="Massingham T."/>
            <person name="Moltke I."/>
            <person name="Raney B.J."/>
            <person name="Rasmussen M.D."/>
            <person name="Robinson J."/>
            <person name="Stark A."/>
            <person name="Vilella A.J."/>
            <person name="Wen J."/>
            <person name="Xie X."/>
            <person name="Zody M.C."/>
            <person name="Baldwin J."/>
            <person name="Bloom T."/>
            <person name="Chin C.W."/>
            <person name="Heiman D."/>
            <person name="Nicol R."/>
            <person name="Nusbaum C."/>
            <person name="Young S."/>
            <person name="Wilkinson J."/>
            <person name="Worley K.C."/>
            <person name="Kovar C.L."/>
            <person name="Muzny D.M."/>
            <person name="Gibbs R.A."/>
            <person name="Cree A."/>
            <person name="Dihn H.H."/>
            <person name="Fowler G."/>
            <person name="Jhangiani S."/>
            <person name="Joshi V."/>
            <person name="Lee S."/>
            <person name="Lewis L.R."/>
            <person name="Nazareth L.V."/>
            <person name="Okwuonu G."/>
            <person name="Santibanez J."/>
            <person name="Warren W.C."/>
            <person name="Mardis E.R."/>
            <person name="Weinstock G.M."/>
            <person name="Wilson R.K."/>
            <person name="Delehaunty K."/>
            <person name="Dooling D."/>
            <person name="Fronik C."/>
            <person name="Fulton L."/>
            <person name="Fulton B."/>
            <person name="Graves T."/>
            <person name="Minx P."/>
            <person name="Sodergren E."/>
            <person name="Birney E."/>
            <person name="Margulies E.H."/>
            <person name="Herrero J."/>
            <person name="Green E.D."/>
            <person name="Haussler D."/>
            <person name="Siepel A."/>
            <person name="Goldman N."/>
            <person name="Pollard K.S."/>
            <person name="Pedersen J.S."/>
            <person name="Lander E.S."/>
            <person name="Kellis M."/>
        </authorList>
    </citation>
    <scope>NUCLEOTIDE SEQUENCE [LARGE SCALE GENOMIC DNA]</scope>
    <source>
        <strain evidence="9">Thorbecke</strain>
    </source>
</reference>
<dbReference type="GeneTree" id="ENSGT00940000165413"/>
<reference evidence="8" key="3">
    <citation type="submission" date="2025-09" db="UniProtKB">
        <authorList>
            <consortium name="Ensembl"/>
        </authorList>
    </citation>
    <scope>IDENTIFICATION</scope>
    <source>
        <strain evidence="8">Thorbecke</strain>
    </source>
</reference>
<dbReference type="GO" id="GO:0005576">
    <property type="term" value="C:extracellular region"/>
    <property type="evidence" value="ECO:0007669"/>
    <property type="project" value="UniProtKB-SubCell"/>
</dbReference>
<comment type="subcellular location">
    <subcellularLocation>
        <location evidence="1 6">Secreted</location>
    </subcellularLocation>
</comment>
<dbReference type="eggNOG" id="ENOG502TDUP">
    <property type="taxonomic scope" value="Eukaryota"/>
</dbReference>
<evidence type="ECO:0000259" key="7">
    <source>
        <dbReference type="Pfam" id="PF13841"/>
    </source>
</evidence>
<organism evidence="8 9">
    <name type="scientific">Oryctolagus cuniculus</name>
    <name type="common">Rabbit</name>
    <dbReference type="NCBI Taxonomy" id="9986"/>
    <lineage>
        <taxon>Eukaryota</taxon>
        <taxon>Metazoa</taxon>
        <taxon>Chordata</taxon>
        <taxon>Craniata</taxon>
        <taxon>Vertebrata</taxon>
        <taxon>Euteleostomi</taxon>
        <taxon>Mammalia</taxon>
        <taxon>Eutheria</taxon>
        <taxon>Euarchontoglires</taxon>
        <taxon>Glires</taxon>
        <taxon>Lagomorpha</taxon>
        <taxon>Leporidae</taxon>
        <taxon>Oryctolagus</taxon>
    </lineage>
</organism>
<dbReference type="PaxDb" id="9986-ENSOCUP00000013191"/>
<dbReference type="AlphaFoldDB" id="G1T992"/>